<feature type="signal peptide" evidence="1">
    <location>
        <begin position="1"/>
        <end position="32"/>
    </location>
</feature>
<name>A0A368UCI7_9GAMM</name>
<keyword evidence="3" id="KW-1185">Reference proteome</keyword>
<dbReference type="AlphaFoldDB" id="A0A368UCI7"/>
<feature type="chain" id="PRO_5016777207" description="Alginate export domain-containing protein" evidence="1">
    <location>
        <begin position="33"/>
        <end position="446"/>
    </location>
</feature>
<dbReference type="RefSeq" id="WP_114485470.1">
    <property type="nucleotide sequence ID" value="NZ_CBCSHM010000025.1"/>
</dbReference>
<gene>
    <name evidence="2" type="ORF">DU506_02955</name>
</gene>
<accession>A0A368UCI7</accession>
<dbReference type="SUPFAM" id="SSF56935">
    <property type="entry name" value="Porins"/>
    <property type="match status" value="1"/>
</dbReference>
<evidence type="ECO:0000313" key="3">
    <source>
        <dbReference type="Proteomes" id="UP000253204"/>
    </source>
</evidence>
<evidence type="ECO:0000256" key="1">
    <source>
        <dbReference type="SAM" id="SignalP"/>
    </source>
</evidence>
<sequence>MQESHHIKQTLARLATSGCALSVLAIAPASFAYEMANLGESTVNINVQAVYAAFHSGRGYDQFGNTEDKDYDWQEGYLEYGFELAPKSFGKGGIYAELSAVTTATWGDGDAAGFTMGDENESDIEDAYLGYRHDGVMLGGKPWSVDVSAGSQVIQLGDGFLIASDAVNFGSGLGDDFNRGGAYYLAGRKTFDQTFLLKASNAAWQTQLGWIESDNRAQANTELGIMALQHSHEAGAVELTYIRGLEVDEAFASPAQLERDGMDTYSLRFEQALGSENASIQGEYAYQTKATNENAWYLEPAYTFTDMPWQPTFTLRYSRFSEDWDPLFYGFTRGFGTWFQGEVAANYAGPFNSNTDVWHLGATAQPTETLSLGALYFDFDTLDTSNQPDMSGQEINLYAEWFPSQHLFVMPLLGWYQPEKSASQGGVQLGDDDTNAYAQLIVGTFF</sequence>
<dbReference type="Proteomes" id="UP000253204">
    <property type="component" value="Unassembled WGS sequence"/>
</dbReference>
<dbReference type="EMBL" id="QPIJ01000003">
    <property type="protein sequence ID" value="RCV93293.1"/>
    <property type="molecule type" value="Genomic_DNA"/>
</dbReference>
<evidence type="ECO:0000313" key="2">
    <source>
        <dbReference type="EMBL" id="RCV93293.1"/>
    </source>
</evidence>
<comment type="caution">
    <text evidence="2">The sequence shown here is derived from an EMBL/GenBank/DDBJ whole genome shotgun (WGS) entry which is preliminary data.</text>
</comment>
<organism evidence="2 3">
    <name type="scientific">Vreelandella rituensis</name>
    <dbReference type="NCBI Taxonomy" id="2282306"/>
    <lineage>
        <taxon>Bacteria</taxon>
        <taxon>Pseudomonadati</taxon>
        <taxon>Pseudomonadota</taxon>
        <taxon>Gammaproteobacteria</taxon>
        <taxon>Oceanospirillales</taxon>
        <taxon>Halomonadaceae</taxon>
        <taxon>Vreelandella</taxon>
    </lineage>
</organism>
<evidence type="ECO:0008006" key="4">
    <source>
        <dbReference type="Google" id="ProtNLM"/>
    </source>
</evidence>
<keyword evidence="1" id="KW-0732">Signal</keyword>
<reference evidence="2 3" key="1">
    <citation type="submission" date="2018-07" db="EMBL/GenBank/DDBJ databases">
        <title>Halomonas rutogse sp. nov., isolated from Lake TangqianCo on Tibetan Plateau.</title>
        <authorList>
            <person name="Lu H."/>
            <person name="Xing P."/>
            <person name="Wu Q."/>
        </authorList>
    </citation>
    <scope>NUCLEOTIDE SEQUENCE [LARGE SCALE GENOMIC DNA]</scope>
    <source>
        <strain evidence="2 3">TQ8S</strain>
    </source>
</reference>
<dbReference type="OrthoDB" id="6756628at2"/>
<protein>
    <recommendedName>
        <fullName evidence="4">Alginate export domain-containing protein</fullName>
    </recommendedName>
</protein>
<proteinExistence type="predicted"/>